<dbReference type="Proteomes" id="UP000800092">
    <property type="component" value="Unassembled WGS sequence"/>
</dbReference>
<accession>A0A6A6H072</accession>
<evidence type="ECO:0000313" key="8">
    <source>
        <dbReference type="Proteomes" id="UP000800092"/>
    </source>
</evidence>
<dbReference type="PROSITE" id="PS00062">
    <property type="entry name" value="ALDOKETO_REDUCTASE_2"/>
    <property type="match status" value="1"/>
</dbReference>
<evidence type="ECO:0000259" key="6">
    <source>
        <dbReference type="Pfam" id="PF00248"/>
    </source>
</evidence>
<dbReference type="PRINTS" id="PR00069">
    <property type="entry name" value="ALDKETRDTASE"/>
</dbReference>
<feature type="binding site" evidence="3">
    <location>
        <position position="140"/>
    </location>
    <ligand>
        <name>substrate</name>
    </ligand>
</feature>
<keyword evidence="8" id="KW-1185">Reference proteome</keyword>
<dbReference type="FunFam" id="3.20.20.100:FF:000002">
    <property type="entry name" value="2,5-diketo-D-gluconic acid reductase A"/>
    <property type="match status" value="1"/>
</dbReference>
<name>A0A6A6H072_VIRVR</name>
<dbReference type="PIRSF" id="PIRSF000097">
    <property type="entry name" value="AKR"/>
    <property type="match status" value="1"/>
</dbReference>
<feature type="site" description="Lowers pKa of active site Tyr" evidence="4">
    <location>
        <position position="107"/>
    </location>
</feature>
<dbReference type="GO" id="GO:0016616">
    <property type="term" value="F:oxidoreductase activity, acting on the CH-OH group of donors, NAD or NADP as acceptor"/>
    <property type="evidence" value="ECO:0007669"/>
    <property type="project" value="UniProtKB-ARBA"/>
</dbReference>
<feature type="chain" id="PRO_5025516850" evidence="5">
    <location>
        <begin position="24"/>
        <end position="338"/>
    </location>
</feature>
<keyword evidence="5" id="KW-0732">Signal</keyword>
<keyword evidence="1" id="KW-0560">Oxidoreductase</keyword>
<dbReference type="EMBL" id="ML991826">
    <property type="protein sequence ID" value="KAF2231476.1"/>
    <property type="molecule type" value="Genomic_DNA"/>
</dbReference>
<dbReference type="InterPro" id="IPR020471">
    <property type="entry name" value="AKR"/>
</dbReference>
<dbReference type="OrthoDB" id="416253at2759"/>
<dbReference type="SUPFAM" id="SSF51430">
    <property type="entry name" value="NAD(P)-linked oxidoreductase"/>
    <property type="match status" value="1"/>
</dbReference>
<dbReference type="PROSITE" id="PS00798">
    <property type="entry name" value="ALDOKETO_REDUCTASE_1"/>
    <property type="match status" value="1"/>
</dbReference>
<evidence type="ECO:0000256" key="1">
    <source>
        <dbReference type="ARBA" id="ARBA00023002"/>
    </source>
</evidence>
<evidence type="ECO:0000256" key="4">
    <source>
        <dbReference type="PIRSR" id="PIRSR000097-3"/>
    </source>
</evidence>
<reference evidence="7" key="1">
    <citation type="journal article" date="2020" name="Stud. Mycol.">
        <title>101 Dothideomycetes genomes: a test case for predicting lifestyles and emergence of pathogens.</title>
        <authorList>
            <person name="Haridas S."/>
            <person name="Albert R."/>
            <person name="Binder M."/>
            <person name="Bloem J."/>
            <person name="Labutti K."/>
            <person name="Salamov A."/>
            <person name="Andreopoulos B."/>
            <person name="Baker S."/>
            <person name="Barry K."/>
            <person name="Bills G."/>
            <person name="Bluhm B."/>
            <person name="Cannon C."/>
            <person name="Castanera R."/>
            <person name="Culley D."/>
            <person name="Daum C."/>
            <person name="Ezra D."/>
            <person name="Gonzalez J."/>
            <person name="Henrissat B."/>
            <person name="Kuo A."/>
            <person name="Liang C."/>
            <person name="Lipzen A."/>
            <person name="Lutzoni F."/>
            <person name="Magnuson J."/>
            <person name="Mondo S."/>
            <person name="Nolan M."/>
            <person name="Ohm R."/>
            <person name="Pangilinan J."/>
            <person name="Park H.-J."/>
            <person name="Ramirez L."/>
            <person name="Alfaro M."/>
            <person name="Sun H."/>
            <person name="Tritt A."/>
            <person name="Yoshinaga Y."/>
            <person name="Zwiers L.-H."/>
            <person name="Turgeon B."/>
            <person name="Goodwin S."/>
            <person name="Spatafora J."/>
            <person name="Crous P."/>
            <person name="Grigoriev I."/>
        </authorList>
    </citation>
    <scope>NUCLEOTIDE SEQUENCE</scope>
    <source>
        <strain evidence="7">Tuck. ex Michener</strain>
    </source>
</reference>
<evidence type="ECO:0000256" key="3">
    <source>
        <dbReference type="PIRSR" id="PIRSR000097-2"/>
    </source>
</evidence>
<dbReference type="AlphaFoldDB" id="A0A6A6H072"/>
<feature type="domain" description="NADP-dependent oxidoreductase" evidence="6">
    <location>
        <begin position="43"/>
        <end position="312"/>
    </location>
</feature>
<dbReference type="CDD" id="cd19071">
    <property type="entry name" value="AKR_AKR1-5-like"/>
    <property type="match status" value="1"/>
</dbReference>
<sequence>MNGLCVTVSLLAFLLAALSQAHSDQVPLGSHGPPIKLQSIPLLGFGTWNLRVSAQNTSDAVSAALQTGYRHIDCAKVYGNQKEVGNGIANGLKKAGLERNEVWITSKLWNDHHDPDRVEEGLDETLSELNLQYLDLYLMHWPVAAEGGMIEESYVETWKAMTKLLDTGKTRYIGVSNFDPRQLKNLIKATSHKPSVHQMEMHPYLQQNEWLQWHEENGIHVTAYSPLANLNPTYKEKEASSKKSPPALLENPELTKIAKKQDCTVPQVALKWGISRKTSVIPKSSQVSHIQENHGALECRLESDDYKSLAKVGKKYLHRFNNPSKSYGVPLFEGLDGV</sequence>
<dbReference type="PANTHER" id="PTHR11732">
    <property type="entry name" value="ALDO/KETO REDUCTASE"/>
    <property type="match status" value="1"/>
</dbReference>
<organism evidence="7 8">
    <name type="scientific">Viridothelium virens</name>
    <name type="common">Speckled blister lichen</name>
    <name type="synonym">Trypethelium virens</name>
    <dbReference type="NCBI Taxonomy" id="1048519"/>
    <lineage>
        <taxon>Eukaryota</taxon>
        <taxon>Fungi</taxon>
        <taxon>Dikarya</taxon>
        <taxon>Ascomycota</taxon>
        <taxon>Pezizomycotina</taxon>
        <taxon>Dothideomycetes</taxon>
        <taxon>Dothideomycetes incertae sedis</taxon>
        <taxon>Trypetheliales</taxon>
        <taxon>Trypetheliaceae</taxon>
        <taxon>Viridothelium</taxon>
    </lineage>
</organism>
<evidence type="ECO:0000256" key="5">
    <source>
        <dbReference type="SAM" id="SignalP"/>
    </source>
</evidence>
<evidence type="ECO:0000313" key="7">
    <source>
        <dbReference type="EMBL" id="KAF2231476.1"/>
    </source>
</evidence>
<dbReference type="InterPro" id="IPR036812">
    <property type="entry name" value="NAD(P)_OxRdtase_dom_sf"/>
</dbReference>
<dbReference type="Pfam" id="PF00248">
    <property type="entry name" value="Aldo_ket_red"/>
    <property type="match status" value="1"/>
</dbReference>
<evidence type="ECO:0000256" key="2">
    <source>
        <dbReference type="PIRSR" id="PIRSR000097-1"/>
    </source>
</evidence>
<gene>
    <name evidence="7" type="ORF">EV356DRAFT_451904</name>
</gene>
<feature type="active site" description="Proton donor" evidence="2">
    <location>
        <position position="78"/>
    </location>
</feature>
<proteinExistence type="predicted"/>
<dbReference type="InterPro" id="IPR018170">
    <property type="entry name" value="Aldo/ket_reductase_CS"/>
</dbReference>
<dbReference type="Gene3D" id="3.20.20.100">
    <property type="entry name" value="NADP-dependent oxidoreductase domain"/>
    <property type="match status" value="1"/>
</dbReference>
<protein>
    <submittedName>
        <fullName evidence="7">Aldo/keto reductase</fullName>
    </submittedName>
</protein>
<dbReference type="InterPro" id="IPR023210">
    <property type="entry name" value="NADP_OxRdtase_dom"/>
</dbReference>
<feature type="signal peptide" evidence="5">
    <location>
        <begin position="1"/>
        <end position="23"/>
    </location>
</feature>